<dbReference type="KEGG" id="soa:G3M56_009170"/>
<dbReference type="Proteomes" id="UP000475117">
    <property type="component" value="Chromosome"/>
</dbReference>
<reference evidence="1 2" key="1">
    <citation type="submission" date="2020-12" db="EMBL/GenBank/DDBJ databases">
        <title>Sulforoseuscoccus oceanibium gen. nov., sp. nov., a representative of the phylum Verrucomicrobia with special cytoplasmic membrane, and proposal of Sulforoseuscoccusaceae fam. nov.</title>
        <authorList>
            <person name="Xi F."/>
        </authorList>
    </citation>
    <scope>NUCLEOTIDE SEQUENCE [LARGE SCALE GENOMIC DNA]</scope>
    <source>
        <strain evidence="1 2">T37</strain>
    </source>
</reference>
<name>A0A6B3LEG0_9BACT</name>
<keyword evidence="2" id="KW-1185">Reference proteome</keyword>
<evidence type="ECO:0000313" key="2">
    <source>
        <dbReference type="Proteomes" id="UP000475117"/>
    </source>
</evidence>
<accession>A0A6B3LEG0</accession>
<evidence type="ECO:0000313" key="1">
    <source>
        <dbReference type="EMBL" id="QQL44063.1"/>
    </source>
</evidence>
<organism evidence="1 2">
    <name type="scientific">Sulfuriroseicoccus oceanibius</name>
    <dbReference type="NCBI Taxonomy" id="2707525"/>
    <lineage>
        <taxon>Bacteria</taxon>
        <taxon>Pseudomonadati</taxon>
        <taxon>Verrucomicrobiota</taxon>
        <taxon>Verrucomicrobiia</taxon>
        <taxon>Verrucomicrobiales</taxon>
        <taxon>Verrucomicrobiaceae</taxon>
        <taxon>Sulfuriroseicoccus</taxon>
    </lineage>
</organism>
<sequence length="168" mass="18158">MDFDTIRPILSGLIGATIAGWLAIKLAKQLPHAENQTKQRKLAKDHRHVILAANIGAGIALATGLIIYLGGILDDRDLRGLGLTMGLMAFLPSLVIVIGNFRGGTQQISDGFMAYSLAQKTPPFLLFALMFLMFCGGLWATYAFIPKQEAEQGVGGNPLPRLELQIEP</sequence>
<protein>
    <submittedName>
        <fullName evidence="1">Uncharacterized protein</fullName>
    </submittedName>
</protein>
<proteinExistence type="predicted"/>
<dbReference type="RefSeq" id="WP_164365711.1">
    <property type="nucleotide sequence ID" value="NZ_CP066776.1"/>
</dbReference>
<gene>
    <name evidence="1" type="ORF">G3M56_009170</name>
</gene>
<dbReference type="AlphaFoldDB" id="A0A6B3LEG0"/>
<dbReference type="EMBL" id="CP066776">
    <property type="protein sequence ID" value="QQL44063.1"/>
    <property type="molecule type" value="Genomic_DNA"/>
</dbReference>